<proteinExistence type="predicted"/>
<dbReference type="AlphaFoldDB" id="A0A2M8QCC4"/>
<dbReference type="SUPFAM" id="SSF82171">
    <property type="entry name" value="DPP6 N-terminal domain-like"/>
    <property type="match status" value="1"/>
</dbReference>
<dbReference type="InterPro" id="IPR011659">
    <property type="entry name" value="WD40"/>
</dbReference>
<evidence type="ECO:0008006" key="3">
    <source>
        <dbReference type="Google" id="ProtNLM"/>
    </source>
</evidence>
<dbReference type="Proteomes" id="UP000230790">
    <property type="component" value="Unassembled WGS sequence"/>
</dbReference>
<dbReference type="Gene3D" id="2.120.10.30">
    <property type="entry name" value="TolB, C-terminal domain"/>
    <property type="match status" value="2"/>
</dbReference>
<evidence type="ECO:0000313" key="1">
    <source>
        <dbReference type="EMBL" id="PJF47455.1"/>
    </source>
</evidence>
<name>A0A2M8QCC4_9CHLR</name>
<sequence>MSQRVNRIAFINPNGELETISPDGSDRRLLTVGNRYFQFPAWSPDGRRIAAVGGAPDRAGVFVFEDQAGDAPHPSPPHAIYESDHEAPVYVFWSPDGHHLSFITNRPDEQSLGLHIAPVTDAPFSPFAPTSSRLVATGRPCFWDWSADGKRILLHTGTASEEGAQLKFIDPFNPASGNASLARPGLFQAPGIARSGRFWAFGQVSQAGERHLVVDGRNADNRLLVPHHGIAAMSWSPTRDQLAYISPAAPARTYYGPLRVLDATTGKATLIADDIVLAFFWSPNGRHIAYFTLAHIAEHVRHHILPNADAAARHGGFRDGAAIESEHAVREAESEPEEIAEVRALWFNLWVVDIEQDEHWLITTFEPVEAFVNYFLPFFDQYALSHRIWSPDSDAVVLPMAKRDESGDERPLIYVVPTPRRRGPPKPIAEGDMAFWSQC</sequence>
<gene>
    <name evidence="1" type="ORF">CUN48_08595</name>
</gene>
<dbReference type="InterPro" id="IPR011042">
    <property type="entry name" value="6-blade_b-propeller_TolB-like"/>
</dbReference>
<evidence type="ECO:0000313" key="2">
    <source>
        <dbReference type="Proteomes" id="UP000230790"/>
    </source>
</evidence>
<comment type="caution">
    <text evidence="1">The sequence shown here is derived from an EMBL/GenBank/DDBJ whole genome shotgun (WGS) entry which is preliminary data.</text>
</comment>
<reference evidence="1 2" key="1">
    <citation type="submission" date="2017-11" db="EMBL/GenBank/DDBJ databases">
        <title>Evolution of Phototrophy in the Chloroflexi Phylum Driven by Horizontal Gene Transfer.</title>
        <authorList>
            <person name="Ward L.M."/>
            <person name="Hemp J."/>
            <person name="Shih P.M."/>
            <person name="Mcglynn S.E."/>
            <person name="Fischer W."/>
        </authorList>
    </citation>
    <scope>NUCLEOTIDE SEQUENCE [LARGE SCALE GENOMIC DNA]</scope>
    <source>
        <strain evidence="1">JP3_7</strain>
    </source>
</reference>
<dbReference type="EMBL" id="PGTN01000048">
    <property type="protein sequence ID" value="PJF47455.1"/>
    <property type="molecule type" value="Genomic_DNA"/>
</dbReference>
<dbReference type="Pfam" id="PF07676">
    <property type="entry name" value="PD40"/>
    <property type="match status" value="1"/>
</dbReference>
<accession>A0A2M8QCC4</accession>
<protein>
    <recommendedName>
        <fullName evidence="3">Dipeptidylpeptidase IV N-terminal domain-containing protein</fullName>
    </recommendedName>
</protein>
<organism evidence="1 2">
    <name type="scientific">Candidatus Thermofonsia Clade 3 bacterium</name>
    <dbReference type="NCBI Taxonomy" id="2364212"/>
    <lineage>
        <taxon>Bacteria</taxon>
        <taxon>Bacillati</taxon>
        <taxon>Chloroflexota</taxon>
        <taxon>Candidatus Thermofontia</taxon>
        <taxon>Candidatus Thermofonsia Clade 3</taxon>
    </lineage>
</organism>